<dbReference type="GO" id="GO:0005524">
    <property type="term" value="F:ATP binding"/>
    <property type="evidence" value="ECO:0007669"/>
    <property type="project" value="UniProtKB-UniRule"/>
</dbReference>
<name>A8MA69_CALMQ</name>
<sequence length="293" mass="32073">MAVVADAPIPSRSNRDLYYSIRAKGHVAKYISISRLSIKLDGSDVSVVVGDNKVAIDGVFLRSIGFLIDVEQFFHRVSVLRTLEDSGTVLVNTVDGLLRTRNKIETLALLAKNKIPVPSTVSTESLLTAYTAAKSMGQVVIKPVQGSRGFGSVMITDPDIAFQVAKSLLVVKKPIYVQKYIKKPNRDIRVMVIDGEVFGCMLRVATDGQWKTNIAQGAYGKPCDKIDEELKELSIKSTEVLGLTYAGVDVGEGPDGYVIFEVNGSPDWQELASVTMNNPAPRLVEVMERIIRK</sequence>
<dbReference type="eggNOG" id="arCOG01589">
    <property type="taxonomic scope" value="Archaea"/>
</dbReference>
<keyword evidence="3 4" id="KW-0067">ATP-binding</keyword>
<reference evidence="6 7" key="1">
    <citation type="submission" date="2007-10" db="EMBL/GenBank/DDBJ databases">
        <title>Complete sequence of Caldivirga maquilingensis IC-167.</title>
        <authorList>
            <consortium name="US DOE Joint Genome Institute"/>
            <person name="Copeland A."/>
            <person name="Lucas S."/>
            <person name="Lapidus A."/>
            <person name="Barry K."/>
            <person name="Glavina del Rio T."/>
            <person name="Dalin E."/>
            <person name="Tice H."/>
            <person name="Pitluck S."/>
            <person name="Saunders E."/>
            <person name="Brettin T."/>
            <person name="Bruce D."/>
            <person name="Detter J.C."/>
            <person name="Han C."/>
            <person name="Schmutz J."/>
            <person name="Larimer F."/>
            <person name="Land M."/>
            <person name="Hauser L."/>
            <person name="Kyrpides N."/>
            <person name="Ivanova N."/>
            <person name="Biddle J.F."/>
            <person name="Zhang Z."/>
            <person name="Fitz-Gibbon S.T."/>
            <person name="Lowe T.M."/>
            <person name="Saltikov C."/>
            <person name="House C.H."/>
            <person name="Richardson P."/>
        </authorList>
    </citation>
    <scope>NUCLEOTIDE SEQUENCE [LARGE SCALE GENOMIC DNA]</scope>
    <source>
        <strain evidence="7">ATCC 700844 / DSM 13496 / JCM 10307 / IC-167</strain>
    </source>
</reference>
<dbReference type="InterPro" id="IPR013651">
    <property type="entry name" value="ATP-grasp_RimK-type"/>
</dbReference>
<dbReference type="STRING" id="397948.Cmaq_0151"/>
<evidence type="ECO:0000259" key="5">
    <source>
        <dbReference type="PROSITE" id="PS50975"/>
    </source>
</evidence>
<accession>A8MA69</accession>
<dbReference type="Proteomes" id="UP000001137">
    <property type="component" value="Chromosome"/>
</dbReference>
<evidence type="ECO:0000313" key="6">
    <source>
        <dbReference type="EMBL" id="ABW01001.1"/>
    </source>
</evidence>
<organism evidence="6 7">
    <name type="scientific">Caldivirga maquilingensis (strain ATCC 700844 / DSM 13496 / JCM 10307 / IC-167)</name>
    <dbReference type="NCBI Taxonomy" id="397948"/>
    <lineage>
        <taxon>Archaea</taxon>
        <taxon>Thermoproteota</taxon>
        <taxon>Thermoprotei</taxon>
        <taxon>Thermoproteales</taxon>
        <taxon>Thermoproteaceae</taxon>
        <taxon>Caldivirga</taxon>
    </lineage>
</organism>
<dbReference type="GeneID" id="5708761"/>
<dbReference type="Gene3D" id="3.40.50.20">
    <property type="match status" value="1"/>
</dbReference>
<dbReference type="Gene3D" id="3.30.1490.20">
    <property type="entry name" value="ATP-grasp fold, A domain"/>
    <property type="match status" value="1"/>
</dbReference>
<feature type="domain" description="ATP-grasp" evidence="5">
    <location>
        <begin position="107"/>
        <end position="292"/>
    </location>
</feature>
<protein>
    <submittedName>
        <fullName evidence="6">Alpha-L-glutamate ligase, RimK family</fullName>
    </submittedName>
</protein>
<dbReference type="Gene3D" id="3.30.470.20">
    <property type="entry name" value="ATP-grasp fold, B domain"/>
    <property type="match status" value="1"/>
</dbReference>
<dbReference type="PROSITE" id="PS50975">
    <property type="entry name" value="ATP_GRASP"/>
    <property type="match status" value="1"/>
</dbReference>
<keyword evidence="1" id="KW-0479">Metal-binding</keyword>
<dbReference type="GO" id="GO:0005737">
    <property type="term" value="C:cytoplasm"/>
    <property type="evidence" value="ECO:0007669"/>
    <property type="project" value="TreeGrafter"/>
</dbReference>
<dbReference type="GO" id="GO:0016879">
    <property type="term" value="F:ligase activity, forming carbon-nitrogen bonds"/>
    <property type="evidence" value="ECO:0007669"/>
    <property type="project" value="TreeGrafter"/>
</dbReference>
<evidence type="ECO:0000256" key="4">
    <source>
        <dbReference type="PROSITE-ProRule" id="PRU00409"/>
    </source>
</evidence>
<evidence type="ECO:0000256" key="2">
    <source>
        <dbReference type="ARBA" id="ARBA00022741"/>
    </source>
</evidence>
<dbReference type="GO" id="GO:0046872">
    <property type="term" value="F:metal ion binding"/>
    <property type="evidence" value="ECO:0007669"/>
    <property type="project" value="UniProtKB-KW"/>
</dbReference>
<dbReference type="InterPro" id="IPR011761">
    <property type="entry name" value="ATP-grasp"/>
</dbReference>
<keyword evidence="7" id="KW-1185">Reference proteome</keyword>
<evidence type="ECO:0000256" key="1">
    <source>
        <dbReference type="ARBA" id="ARBA00022723"/>
    </source>
</evidence>
<dbReference type="InterPro" id="IPR013815">
    <property type="entry name" value="ATP_grasp_subdomain_1"/>
</dbReference>
<dbReference type="SUPFAM" id="SSF56059">
    <property type="entry name" value="Glutathione synthetase ATP-binding domain-like"/>
    <property type="match status" value="1"/>
</dbReference>
<dbReference type="PANTHER" id="PTHR21621">
    <property type="entry name" value="RIBOSOMAL PROTEIN S6 MODIFICATION PROTEIN"/>
    <property type="match status" value="1"/>
</dbReference>
<dbReference type="InterPro" id="IPR004666">
    <property type="entry name" value="Rp_bS6_RimK/Lys_biosynth_LsyX"/>
</dbReference>
<dbReference type="KEGG" id="cma:Cmaq_0151"/>
<evidence type="ECO:0000256" key="3">
    <source>
        <dbReference type="ARBA" id="ARBA00022840"/>
    </source>
</evidence>
<gene>
    <name evidence="6" type="ordered locus">Cmaq_0151</name>
</gene>
<dbReference type="HOGENOM" id="CLU_054353_2_0_2"/>
<dbReference type="PANTHER" id="PTHR21621:SF0">
    <property type="entry name" value="BETA-CITRYLGLUTAMATE SYNTHASE B-RELATED"/>
    <property type="match status" value="1"/>
</dbReference>
<dbReference type="RefSeq" id="WP_012185221.1">
    <property type="nucleotide sequence ID" value="NC_009954.1"/>
</dbReference>
<keyword evidence="2 4" id="KW-0547">Nucleotide-binding</keyword>
<proteinExistence type="predicted"/>
<dbReference type="AlphaFoldDB" id="A8MA69"/>
<dbReference type="EMBL" id="CP000852">
    <property type="protein sequence ID" value="ABW01001.1"/>
    <property type="molecule type" value="Genomic_DNA"/>
</dbReference>
<keyword evidence="6" id="KW-0436">Ligase</keyword>
<dbReference type="Pfam" id="PF08443">
    <property type="entry name" value="RimK"/>
    <property type="match status" value="1"/>
</dbReference>
<evidence type="ECO:0000313" key="7">
    <source>
        <dbReference type="Proteomes" id="UP000001137"/>
    </source>
</evidence>
<dbReference type="NCBIfam" id="TIGR00768">
    <property type="entry name" value="rimK_fam"/>
    <property type="match status" value="1"/>
</dbReference>